<dbReference type="AlphaFoldDB" id="A0A834CE89"/>
<name>A0A834CE89_ORYME</name>
<evidence type="ECO:0000313" key="3">
    <source>
        <dbReference type="Proteomes" id="UP000646548"/>
    </source>
</evidence>
<feature type="compositionally biased region" description="Polar residues" evidence="1">
    <location>
        <begin position="64"/>
        <end position="73"/>
    </location>
</feature>
<reference evidence="2" key="1">
    <citation type="journal article" name="BMC Genomics">
        <title>Long-read sequencing and de novo genome assembly of marine medaka (Oryzias melastigma).</title>
        <authorList>
            <person name="Liang P."/>
            <person name="Saqib H.S.A."/>
            <person name="Ni X."/>
            <person name="Shen Y."/>
        </authorList>
    </citation>
    <scope>NUCLEOTIDE SEQUENCE</scope>
    <source>
        <strain evidence="2">Bigg-433</strain>
    </source>
</reference>
<gene>
    <name evidence="2" type="ORF">FQA47_015761</name>
</gene>
<proteinExistence type="predicted"/>
<evidence type="ECO:0008006" key="4">
    <source>
        <dbReference type="Google" id="ProtNLM"/>
    </source>
</evidence>
<protein>
    <recommendedName>
        <fullName evidence="4">BED-type domain-containing protein</fullName>
    </recommendedName>
</protein>
<organism evidence="2 3">
    <name type="scientific">Oryzias melastigma</name>
    <name type="common">Marine medaka</name>
    <dbReference type="NCBI Taxonomy" id="30732"/>
    <lineage>
        <taxon>Eukaryota</taxon>
        <taxon>Metazoa</taxon>
        <taxon>Chordata</taxon>
        <taxon>Craniata</taxon>
        <taxon>Vertebrata</taxon>
        <taxon>Euteleostomi</taxon>
        <taxon>Actinopterygii</taxon>
        <taxon>Neopterygii</taxon>
        <taxon>Teleostei</taxon>
        <taxon>Neoteleostei</taxon>
        <taxon>Acanthomorphata</taxon>
        <taxon>Ovalentaria</taxon>
        <taxon>Atherinomorphae</taxon>
        <taxon>Beloniformes</taxon>
        <taxon>Adrianichthyidae</taxon>
        <taxon>Oryziinae</taxon>
        <taxon>Oryzias</taxon>
    </lineage>
</organism>
<sequence length="73" mass="8323">MDRSRKCSKVRNNFDILTLNKVKCRLCSTELSYINKSMSSMLRHYRARNGSEESADTPAASTPAMESSVEQYQ</sequence>
<dbReference type="EMBL" id="WKFB01000349">
    <property type="protein sequence ID" value="KAF6725978.1"/>
    <property type="molecule type" value="Genomic_DNA"/>
</dbReference>
<evidence type="ECO:0000313" key="2">
    <source>
        <dbReference type="EMBL" id="KAF6725978.1"/>
    </source>
</evidence>
<dbReference type="Proteomes" id="UP000646548">
    <property type="component" value="Unassembled WGS sequence"/>
</dbReference>
<comment type="caution">
    <text evidence="2">The sequence shown here is derived from an EMBL/GenBank/DDBJ whole genome shotgun (WGS) entry which is preliminary data.</text>
</comment>
<feature type="region of interest" description="Disordered" evidence="1">
    <location>
        <begin position="46"/>
        <end position="73"/>
    </location>
</feature>
<accession>A0A834CE89</accession>
<evidence type="ECO:0000256" key="1">
    <source>
        <dbReference type="SAM" id="MobiDB-lite"/>
    </source>
</evidence>